<feature type="transmembrane region" description="Helical" evidence="1">
    <location>
        <begin position="12"/>
        <end position="33"/>
    </location>
</feature>
<name>A0A844Y860_9SPHN</name>
<keyword evidence="3" id="KW-1185">Reference proteome</keyword>
<sequence length="123" mass="12636">MILFAKSQTASRAYRVGLGLAALTAFVTVWTTIVRDDGQGAASFMVILAAAVGAFAVRMEAAGMARAMAGVAAMQVSLGLLFATAPSTIAQPGGQARALVWGTVLAGSWLASAACFRRASRKR</sequence>
<organism evidence="2 3">
    <name type="scientific">Qipengyuania pelagi</name>
    <dbReference type="NCBI Taxonomy" id="994320"/>
    <lineage>
        <taxon>Bacteria</taxon>
        <taxon>Pseudomonadati</taxon>
        <taxon>Pseudomonadota</taxon>
        <taxon>Alphaproteobacteria</taxon>
        <taxon>Sphingomonadales</taxon>
        <taxon>Erythrobacteraceae</taxon>
        <taxon>Qipengyuania</taxon>
    </lineage>
</organism>
<dbReference type="EMBL" id="WTYD01000001">
    <property type="protein sequence ID" value="MXO53649.1"/>
    <property type="molecule type" value="Genomic_DNA"/>
</dbReference>
<comment type="caution">
    <text evidence="2">The sequence shown here is derived from an EMBL/GenBank/DDBJ whole genome shotgun (WGS) entry which is preliminary data.</text>
</comment>
<dbReference type="Proteomes" id="UP000430272">
    <property type="component" value="Unassembled WGS sequence"/>
</dbReference>
<evidence type="ECO:0000313" key="3">
    <source>
        <dbReference type="Proteomes" id="UP000430272"/>
    </source>
</evidence>
<evidence type="ECO:0000313" key="2">
    <source>
        <dbReference type="EMBL" id="MXO53649.1"/>
    </source>
</evidence>
<protein>
    <submittedName>
        <fullName evidence="2">Uncharacterized protein</fullName>
    </submittedName>
</protein>
<dbReference type="OrthoDB" id="9813621at2"/>
<accession>A0A844Y860</accession>
<reference evidence="2 3" key="1">
    <citation type="submission" date="2019-12" db="EMBL/GenBank/DDBJ databases">
        <title>Genomic-based taxomic classification of the family Erythrobacteraceae.</title>
        <authorList>
            <person name="Xu L."/>
        </authorList>
    </citation>
    <scope>NUCLEOTIDE SEQUENCE [LARGE SCALE GENOMIC DNA]</scope>
    <source>
        <strain evidence="2 3">JCM 17468</strain>
    </source>
</reference>
<dbReference type="RefSeq" id="WP_160660480.1">
    <property type="nucleotide sequence ID" value="NZ_BAABDV010000001.1"/>
</dbReference>
<feature type="transmembrane region" description="Helical" evidence="1">
    <location>
        <begin position="69"/>
        <end position="86"/>
    </location>
</feature>
<feature type="transmembrane region" description="Helical" evidence="1">
    <location>
        <begin position="98"/>
        <end position="116"/>
    </location>
</feature>
<dbReference type="AlphaFoldDB" id="A0A844Y860"/>
<gene>
    <name evidence="2" type="ORF">GRI47_06445</name>
</gene>
<feature type="transmembrane region" description="Helical" evidence="1">
    <location>
        <begin position="39"/>
        <end position="57"/>
    </location>
</feature>
<keyword evidence="1" id="KW-0472">Membrane</keyword>
<keyword evidence="1" id="KW-1133">Transmembrane helix</keyword>
<proteinExistence type="predicted"/>
<evidence type="ECO:0000256" key="1">
    <source>
        <dbReference type="SAM" id="Phobius"/>
    </source>
</evidence>
<keyword evidence="1" id="KW-0812">Transmembrane</keyword>